<reference evidence="2" key="1">
    <citation type="submission" date="2022-08" db="UniProtKB">
        <authorList>
            <consortium name="EnsemblMetazoa"/>
        </authorList>
    </citation>
    <scope>IDENTIFICATION</scope>
    <source>
        <strain evidence="2">05x7-T-G4-1.051#20</strain>
    </source>
</reference>
<evidence type="ECO:0000313" key="3">
    <source>
        <dbReference type="Proteomes" id="UP000005408"/>
    </source>
</evidence>
<name>A0A8W8MKM1_MAGGI</name>
<evidence type="ECO:0000313" key="2">
    <source>
        <dbReference type="EnsemblMetazoa" id="G33912.1:cds"/>
    </source>
</evidence>
<keyword evidence="3" id="KW-1185">Reference proteome</keyword>
<proteinExistence type="predicted"/>
<organism evidence="2 3">
    <name type="scientific">Magallana gigas</name>
    <name type="common">Pacific oyster</name>
    <name type="synonym">Crassostrea gigas</name>
    <dbReference type="NCBI Taxonomy" id="29159"/>
    <lineage>
        <taxon>Eukaryota</taxon>
        <taxon>Metazoa</taxon>
        <taxon>Spiralia</taxon>
        <taxon>Lophotrochozoa</taxon>
        <taxon>Mollusca</taxon>
        <taxon>Bivalvia</taxon>
        <taxon>Autobranchia</taxon>
        <taxon>Pteriomorphia</taxon>
        <taxon>Ostreida</taxon>
        <taxon>Ostreoidea</taxon>
        <taxon>Ostreidae</taxon>
        <taxon>Magallana</taxon>
    </lineage>
</organism>
<dbReference type="AlphaFoldDB" id="A0A8W8MKM1"/>
<protein>
    <submittedName>
        <fullName evidence="2">Uncharacterized protein</fullName>
    </submittedName>
</protein>
<dbReference type="Proteomes" id="UP000005408">
    <property type="component" value="Unassembled WGS sequence"/>
</dbReference>
<evidence type="ECO:0000256" key="1">
    <source>
        <dbReference type="SAM" id="MobiDB-lite"/>
    </source>
</evidence>
<sequence length="78" mass="8477">MPRGKPKANKDKGATCSGAGSRTRKRRAESKPDFQQPTFSAIQFVLITIHASSATETTQYPNARLHYPTLGLKLGSTT</sequence>
<feature type="region of interest" description="Disordered" evidence="1">
    <location>
        <begin position="1"/>
        <end position="35"/>
    </location>
</feature>
<accession>A0A8W8MKM1</accession>
<dbReference type="EnsemblMetazoa" id="G33912.1">
    <property type="protein sequence ID" value="G33912.1:cds"/>
    <property type="gene ID" value="G33912"/>
</dbReference>